<gene>
    <name evidence="2" type="ORF">KIN20_005783</name>
</gene>
<name>A0AAD5M520_PARTN</name>
<reference evidence="2" key="1">
    <citation type="submission" date="2021-06" db="EMBL/GenBank/DDBJ databases">
        <title>Parelaphostrongylus tenuis whole genome reference sequence.</title>
        <authorList>
            <person name="Garwood T.J."/>
            <person name="Larsen P.A."/>
            <person name="Fountain-Jones N.M."/>
            <person name="Garbe J.R."/>
            <person name="Macchietto M.G."/>
            <person name="Kania S.A."/>
            <person name="Gerhold R.W."/>
            <person name="Richards J.E."/>
            <person name="Wolf T.M."/>
        </authorList>
    </citation>
    <scope>NUCLEOTIDE SEQUENCE</scope>
    <source>
        <strain evidence="2">MNPRO001-30</strain>
        <tissue evidence="2">Meninges</tissue>
    </source>
</reference>
<comment type="caution">
    <text evidence="2">The sequence shown here is derived from an EMBL/GenBank/DDBJ whole genome shotgun (WGS) entry which is preliminary data.</text>
</comment>
<dbReference type="AlphaFoldDB" id="A0AAD5M520"/>
<protein>
    <submittedName>
        <fullName evidence="2">Uncharacterized protein</fullName>
    </submittedName>
</protein>
<evidence type="ECO:0000256" key="1">
    <source>
        <dbReference type="SAM" id="Phobius"/>
    </source>
</evidence>
<sequence>MHTRFEESVAPEHTRVDSRPLPLILIMAIFLPCNRLGRRRHVKRRWPLSHEHVVRSHFD</sequence>
<accession>A0AAD5M520</accession>
<evidence type="ECO:0000313" key="2">
    <source>
        <dbReference type="EMBL" id="KAJ1350073.1"/>
    </source>
</evidence>
<keyword evidence="1" id="KW-0472">Membrane</keyword>
<keyword evidence="1" id="KW-0812">Transmembrane</keyword>
<proteinExistence type="predicted"/>
<feature type="transmembrane region" description="Helical" evidence="1">
    <location>
        <begin position="20"/>
        <end position="37"/>
    </location>
</feature>
<organism evidence="2 3">
    <name type="scientific">Parelaphostrongylus tenuis</name>
    <name type="common">Meningeal worm</name>
    <dbReference type="NCBI Taxonomy" id="148309"/>
    <lineage>
        <taxon>Eukaryota</taxon>
        <taxon>Metazoa</taxon>
        <taxon>Ecdysozoa</taxon>
        <taxon>Nematoda</taxon>
        <taxon>Chromadorea</taxon>
        <taxon>Rhabditida</taxon>
        <taxon>Rhabditina</taxon>
        <taxon>Rhabditomorpha</taxon>
        <taxon>Strongyloidea</taxon>
        <taxon>Metastrongylidae</taxon>
        <taxon>Parelaphostrongylus</taxon>
    </lineage>
</organism>
<keyword evidence="1" id="KW-1133">Transmembrane helix</keyword>
<dbReference type="EMBL" id="JAHQIW010000795">
    <property type="protein sequence ID" value="KAJ1350073.1"/>
    <property type="molecule type" value="Genomic_DNA"/>
</dbReference>
<dbReference type="Proteomes" id="UP001196413">
    <property type="component" value="Unassembled WGS sequence"/>
</dbReference>
<evidence type="ECO:0000313" key="3">
    <source>
        <dbReference type="Proteomes" id="UP001196413"/>
    </source>
</evidence>
<keyword evidence="3" id="KW-1185">Reference proteome</keyword>